<dbReference type="CDD" id="cd00082">
    <property type="entry name" value="HisKA"/>
    <property type="match status" value="1"/>
</dbReference>
<dbReference type="Gene3D" id="3.30.565.10">
    <property type="entry name" value="Histidine kinase-like ATPase, C-terminal domain"/>
    <property type="match status" value="1"/>
</dbReference>
<dbReference type="GO" id="GO:0005524">
    <property type="term" value="F:ATP binding"/>
    <property type="evidence" value="ECO:0007669"/>
    <property type="project" value="UniProtKB-KW"/>
</dbReference>
<dbReference type="Proteomes" id="UP001246372">
    <property type="component" value="Unassembled WGS sequence"/>
</dbReference>
<dbReference type="Gene3D" id="3.30.450.40">
    <property type="match status" value="1"/>
</dbReference>
<evidence type="ECO:0000259" key="4">
    <source>
        <dbReference type="PROSITE" id="PS50109"/>
    </source>
</evidence>
<comment type="catalytic activity">
    <reaction evidence="1">
        <text>ATP + protein L-histidine = ADP + protein N-phospho-L-histidine.</text>
        <dbReference type="EC" id="2.7.13.3"/>
    </reaction>
</comment>
<dbReference type="PROSITE" id="PS50109">
    <property type="entry name" value="HIS_KIN"/>
    <property type="match status" value="1"/>
</dbReference>
<proteinExistence type="predicted"/>
<keyword evidence="3" id="KW-0597">Phosphoprotein</keyword>
<dbReference type="InterPro" id="IPR004358">
    <property type="entry name" value="Sig_transdc_His_kin-like_C"/>
</dbReference>
<name>A0ABU3PFS9_9BURK</name>
<dbReference type="SUPFAM" id="SSF63829">
    <property type="entry name" value="Calcium-dependent phosphotriesterase"/>
    <property type="match status" value="1"/>
</dbReference>
<feature type="domain" description="Histidine kinase" evidence="4">
    <location>
        <begin position="1059"/>
        <end position="1291"/>
    </location>
</feature>
<reference evidence="5" key="1">
    <citation type="submission" date="2023-09" db="EMBL/GenBank/DDBJ databases">
        <title>Paucibacter sp. APW11 Genome sequencing and assembly.</title>
        <authorList>
            <person name="Kim I."/>
        </authorList>
    </citation>
    <scope>NUCLEOTIDE SEQUENCE</scope>
    <source>
        <strain evidence="5">APW11</strain>
    </source>
</reference>
<dbReference type="SUPFAM" id="SSF55781">
    <property type="entry name" value="GAF domain-like"/>
    <property type="match status" value="1"/>
</dbReference>
<dbReference type="InterPro" id="IPR015943">
    <property type="entry name" value="WD40/YVTN_repeat-like_dom_sf"/>
</dbReference>
<dbReference type="PANTHER" id="PTHR43547:SF2">
    <property type="entry name" value="HYBRID SIGNAL TRANSDUCTION HISTIDINE KINASE C"/>
    <property type="match status" value="1"/>
</dbReference>
<dbReference type="SMART" id="SM00387">
    <property type="entry name" value="HATPase_c"/>
    <property type="match status" value="1"/>
</dbReference>
<dbReference type="InterPro" id="IPR011123">
    <property type="entry name" value="Y_Y_Y"/>
</dbReference>
<dbReference type="InterPro" id="IPR036890">
    <property type="entry name" value="HATPase_C_sf"/>
</dbReference>
<dbReference type="InterPro" id="IPR003661">
    <property type="entry name" value="HisK_dim/P_dom"/>
</dbReference>
<dbReference type="InterPro" id="IPR029016">
    <property type="entry name" value="GAF-like_dom_sf"/>
</dbReference>
<evidence type="ECO:0000256" key="1">
    <source>
        <dbReference type="ARBA" id="ARBA00000085"/>
    </source>
</evidence>
<dbReference type="EC" id="2.7.13.3" evidence="2"/>
<dbReference type="Pfam" id="PF07495">
    <property type="entry name" value="Y_Y_Y"/>
    <property type="match status" value="1"/>
</dbReference>
<dbReference type="InterPro" id="IPR005467">
    <property type="entry name" value="His_kinase_dom"/>
</dbReference>
<dbReference type="SUPFAM" id="SSF50998">
    <property type="entry name" value="Quinoprotein alcohol dehydrogenase-like"/>
    <property type="match status" value="1"/>
</dbReference>
<dbReference type="CDD" id="cd00075">
    <property type="entry name" value="HATPase"/>
    <property type="match status" value="1"/>
</dbReference>
<sequence length="1301" mass="141316">MRWLARTLFLAALGLALGMLAPLARAGGALQSLRFEHLGPEQTGVQATLMSAQQDSRGLMWLGTSEGLLRYDGRRGKLFPSDLANPASLSHPAVRAMLLLPDERMLLGTERGLDEIDLHTERVRRHGLPGERHMRERYVLGLQPAGAGKVWVLTPINLLQFDTAQRRFRDMPLPPLQTAVAGRPAQLWAMRGDGLGGIWLAAGQELLHLDGSGHPLQRWPLQAFDSAAPGVRDLTLDREGHVWLGTNSGVRVVEAASGRQLDWSQRLGLPALMIHTMFTDHAGSVWIGSGGAGLWRWRPGSTAAEQFIRHPALPDSIGARAPASINQDRSGVLWVGAWDGTISLVDLDSGGFHSYRSVFGEADSLSSDGVMAVQAEGTEHAWAATYGGGLNRVHLASGRTERIGKDQLPMPYQKALMLQAGRGLWVGGDGGIFLLELPGRRVRRIDLAGATGGGTSISSFALDGRGNVWAGSAGGVYRIAPDGQLRRFRREAGRIGSLSNEVVDCLLADAEGRLWAGSKGGLQLWDERLQGFVQPVLPSADLSQPADLIVFALRQDARGQIWVGSQQGLYQLLPAVGQSEGWQLKAWNKLPGMPRGWIHGLENAPDGSLWMASSEGLSRLDPNRQSLHSYAARSGHFPGNFVQGASHAGPDGSLLYGGEGLLHFKPTELRDNATPPPLVLADIRIFNRSMLDGSTDALPAGGAASSLKALGIEGPLAQARSLRLSHREAMVSFDLRALHYYSPKQIRYAWRLAGFDPDWIHGPPGEGLATYTNLDPGHYRLLAKAANPDGRWSEPQLLLEIEVLPPWWRSGWLRLLLAMALLLLLGTAWRLRLRSLQREQLRLEQQVEKRTAEVQAQRQQIATLSDIGRELTASLDVAAIHHTLNAHVEALMPATIFGVGLLRRDEGVIEFDYVLDRGRPCKPYRRSLAATEQPAARCVNHDESLILSSFAHDNRQLDARVREREGGQQVELLDGGEPSQAGSGLYVPLRLKGQVIGVISVLSEQADAYTQTHLDMLQTLGAYAAVALDNADAYRQLKQTQTQLFAQEKLAALGSLVAGVAHELNTPLGNSLLAASTLHDSTLRFAAAFEAGALRRSELQAFCEMARGSTDLLLRGLSSATSLVASFKQLAVDQTSERRREFDLRQLCEEVALSLINRLRKDSHELRLELPAGLLLDSYPGPLGQVLSNLVLNALTHGFEGRQGGVIRIDAERLPGDQLRLRFADDGCGIPEQHLSRVFDPFFTTKLGSGGSGLGLHLCYTIVHSMLGGEISVSSAPGQGAVFELLLPLVAPRQAEHQPPA</sequence>
<dbReference type="Gene3D" id="2.60.40.10">
    <property type="entry name" value="Immunoglobulins"/>
    <property type="match status" value="1"/>
</dbReference>
<dbReference type="SUPFAM" id="SSF47384">
    <property type="entry name" value="Homodimeric domain of signal transducing histidine kinase"/>
    <property type="match status" value="1"/>
</dbReference>
<evidence type="ECO:0000313" key="5">
    <source>
        <dbReference type="EMBL" id="MDT9001349.1"/>
    </source>
</evidence>
<gene>
    <name evidence="5" type="ORF">RQP53_18865</name>
</gene>
<dbReference type="Pfam" id="PF02518">
    <property type="entry name" value="HATPase_c"/>
    <property type="match status" value="1"/>
</dbReference>
<evidence type="ECO:0000313" key="6">
    <source>
        <dbReference type="Proteomes" id="UP001246372"/>
    </source>
</evidence>
<evidence type="ECO:0000256" key="2">
    <source>
        <dbReference type="ARBA" id="ARBA00012438"/>
    </source>
</evidence>
<dbReference type="Gene3D" id="1.10.287.130">
    <property type="match status" value="1"/>
</dbReference>
<protein>
    <recommendedName>
        <fullName evidence="2">histidine kinase</fullName>
        <ecNumber evidence="2">2.7.13.3</ecNumber>
    </recommendedName>
</protein>
<dbReference type="InterPro" id="IPR003018">
    <property type="entry name" value="GAF"/>
</dbReference>
<dbReference type="SMART" id="SM00065">
    <property type="entry name" value="GAF"/>
    <property type="match status" value="1"/>
</dbReference>
<dbReference type="Pfam" id="PF13185">
    <property type="entry name" value="GAF_2"/>
    <property type="match status" value="1"/>
</dbReference>
<dbReference type="EMBL" id="JAVXZY010000008">
    <property type="protein sequence ID" value="MDT9001349.1"/>
    <property type="molecule type" value="Genomic_DNA"/>
</dbReference>
<keyword evidence="5" id="KW-0547">Nucleotide-binding</keyword>
<dbReference type="InterPro" id="IPR003594">
    <property type="entry name" value="HATPase_dom"/>
</dbReference>
<dbReference type="InterPro" id="IPR013783">
    <property type="entry name" value="Ig-like_fold"/>
</dbReference>
<keyword evidence="5" id="KW-0067">ATP-binding</keyword>
<dbReference type="PRINTS" id="PR00344">
    <property type="entry name" value="BCTRLSENSOR"/>
</dbReference>
<dbReference type="InterPro" id="IPR036097">
    <property type="entry name" value="HisK_dim/P_sf"/>
</dbReference>
<dbReference type="InterPro" id="IPR011047">
    <property type="entry name" value="Quinoprotein_ADH-like_sf"/>
</dbReference>
<comment type="caution">
    <text evidence="5">The sequence shown here is derived from an EMBL/GenBank/DDBJ whole genome shotgun (WGS) entry which is preliminary data.</text>
</comment>
<dbReference type="Gene3D" id="2.130.10.10">
    <property type="entry name" value="YVTN repeat-like/Quinoprotein amine dehydrogenase"/>
    <property type="match status" value="2"/>
</dbReference>
<dbReference type="SUPFAM" id="SSF55874">
    <property type="entry name" value="ATPase domain of HSP90 chaperone/DNA topoisomerase II/histidine kinase"/>
    <property type="match status" value="1"/>
</dbReference>
<dbReference type="PANTHER" id="PTHR43547">
    <property type="entry name" value="TWO-COMPONENT HISTIDINE KINASE"/>
    <property type="match status" value="1"/>
</dbReference>
<accession>A0ABU3PFS9</accession>
<organism evidence="5 6">
    <name type="scientific">Roseateles aquae</name>
    <dbReference type="NCBI Taxonomy" id="3077235"/>
    <lineage>
        <taxon>Bacteria</taxon>
        <taxon>Pseudomonadati</taxon>
        <taxon>Pseudomonadota</taxon>
        <taxon>Betaproteobacteria</taxon>
        <taxon>Burkholderiales</taxon>
        <taxon>Sphaerotilaceae</taxon>
        <taxon>Roseateles</taxon>
    </lineage>
</organism>
<dbReference type="RefSeq" id="WP_315652222.1">
    <property type="nucleotide sequence ID" value="NZ_JAVXZY010000008.1"/>
</dbReference>
<keyword evidence="6" id="KW-1185">Reference proteome</keyword>
<evidence type="ECO:0000256" key="3">
    <source>
        <dbReference type="ARBA" id="ARBA00022553"/>
    </source>
</evidence>